<accession>A0A6N6MD64</accession>
<gene>
    <name evidence="1" type="ORF">F6U93_13050</name>
</gene>
<protein>
    <submittedName>
        <fullName evidence="1">DUF4249 domain-containing protein</fullName>
    </submittedName>
</protein>
<dbReference type="InterPro" id="IPR025345">
    <property type="entry name" value="DUF4249"/>
</dbReference>
<dbReference type="Proteomes" id="UP000441333">
    <property type="component" value="Unassembled WGS sequence"/>
</dbReference>
<keyword evidence="2" id="KW-1185">Reference proteome</keyword>
<evidence type="ECO:0000313" key="2">
    <source>
        <dbReference type="Proteomes" id="UP000441333"/>
    </source>
</evidence>
<dbReference type="RefSeq" id="WP_150940550.1">
    <property type="nucleotide sequence ID" value="NZ_WAAT01000051.1"/>
</dbReference>
<dbReference type="AlphaFoldDB" id="A0A6N6MD64"/>
<comment type="caution">
    <text evidence="1">The sequence shown here is derived from an EMBL/GenBank/DDBJ whole genome shotgun (WGS) entry which is preliminary data.</text>
</comment>
<proteinExistence type="predicted"/>
<dbReference type="PROSITE" id="PS51257">
    <property type="entry name" value="PROKAR_LIPOPROTEIN"/>
    <property type="match status" value="1"/>
</dbReference>
<evidence type="ECO:0000313" key="1">
    <source>
        <dbReference type="EMBL" id="KAB1066777.1"/>
    </source>
</evidence>
<dbReference type="Pfam" id="PF14054">
    <property type="entry name" value="DUF4249"/>
    <property type="match status" value="1"/>
</dbReference>
<sequence>MKKYIYFSLVLVTQFLVSCTDVIDVDVPTADPRLVIEASLDWEMGTLGNNQSIKLSTTSAYFDNNSNDAVTNAVVSVMRLSDNMVFSFTNNNDGTYTTANFEADLNETYQLEVLYENEVYTATETLLATTPIKEVTQSEEGGILPDAIEVNVFFDDPGDEMNFYVLRFKTEGDPYPELRDVSDEFLNGNEISIFYEKRGDDEADELQPGDVVDINLFNVSERYYKFIQLLNSQLGSGNPFAPTPVELRGNCVNTTNADNYAYGYFRVTQTDKRSVTLIEMD</sequence>
<organism evidence="1 2">
    <name type="scientific">Pseudotamlana haliotis</name>
    <dbReference type="NCBI Taxonomy" id="2614804"/>
    <lineage>
        <taxon>Bacteria</taxon>
        <taxon>Pseudomonadati</taxon>
        <taxon>Bacteroidota</taxon>
        <taxon>Flavobacteriia</taxon>
        <taxon>Flavobacteriales</taxon>
        <taxon>Flavobacteriaceae</taxon>
        <taxon>Pseudotamlana</taxon>
    </lineage>
</organism>
<dbReference type="EMBL" id="WAAT01000051">
    <property type="protein sequence ID" value="KAB1066777.1"/>
    <property type="molecule type" value="Genomic_DNA"/>
</dbReference>
<name>A0A6N6MD64_9FLAO</name>
<reference evidence="1 2" key="1">
    <citation type="submission" date="2019-09" db="EMBL/GenBank/DDBJ databases">
        <authorList>
            <person name="Cao W.R."/>
        </authorList>
    </citation>
    <scope>NUCLEOTIDE SEQUENCE [LARGE SCALE GENOMIC DNA]</scope>
    <source>
        <strain evidence="1 2">B1N29</strain>
    </source>
</reference>